<feature type="chain" id="PRO_5046549958" description="DUF4124 domain-containing protein" evidence="2">
    <location>
        <begin position="20"/>
        <end position="157"/>
    </location>
</feature>
<protein>
    <recommendedName>
        <fullName evidence="5">DUF4124 domain-containing protein</fullName>
    </recommendedName>
</protein>
<organism evidence="3 4">
    <name type="scientific">Halomonas koreensis</name>
    <dbReference type="NCBI Taxonomy" id="245385"/>
    <lineage>
        <taxon>Bacteria</taxon>
        <taxon>Pseudomonadati</taxon>
        <taxon>Pseudomonadota</taxon>
        <taxon>Gammaproteobacteria</taxon>
        <taxon>Oceanospirillales</taxon>
        <taxon>Halomonadaceae</taxon>
        <taxon>Halomonas</taxon>
    </lineage>
</organism>
<keyword evidence="4" id="KW-1185">Reference proteome</keyword>
<evidence type="ECO:0000313" key="3">
    <source>
        <dbReference type="EMBL" id="MDR5868296.1"/>
    </source>
</evidence>
<feature type="region of interest" description="Disordered" evidence="1">
    <location>
        <begin position="56"/>
        <end position="88"/>
    </location>
</feature>
<sequence>MIKPALLLAATLLALPAQAQVYKCRIGDATLYQETPCPGASAPLDGGGLTIHEAPDYSGFPDLRRDDARPARRPASSPSHFQSSLTQRNARVRAHARGEIIPGMTKGQVIAMLGEPDYRRRYRRSTGVTCEVLTWHDPRFVEYDHYRANLCDGIVVD</sequence>
<evidence type="ECO:0000313" key="4">
    <source>
        <dbReference type="Proteomes" id="UP001264519"/>
    </source>
</evidence>
<dbReference type="EMBL" id="JARWAK010000017">
    <property type="protein sequence ID" value="MDR5868296.1"/>
    <property type="molecule type" value="Genomic_DNA"/>
</dbReference>
<evidence type="ECO:0000256" key="1">
    <source>
        <dbReference type="SAM" id="MobiDB-lite"/>
    </source>
</evidence>
<proteinExistence type="predicted"/>
<gene>
    <name evidence="3" type="ORF">QC818_16045</name>
</gene>
<reference evidence="3 4" key="1">
    <citation type="submission" date="2023-04" db="EMBL/GenBank/DDBJ databases">
        <title>A long-awaited taxogenomic arrangement of the family Halomonadaceae.</title>
        <authorList>
            <person name="De La Haba R."/>
            <person name="Chuvochina M."/>
            <person name="Wittouck S."/>
            <person name="Arahal D.R."/>
            <person name="Sanchez-Porro C."/>
            <person name="Hugenholtz P."/>
            <person name="Ventosa A."/>
        </authorList>
    </citation>
    <scope>NUCLEOTIDE SEQUENCE [LARGE SCALE GENOMIC DNA]</scope>
    <source>
        <strain evidence="3 4">DSM 23530</strain>
    </source>
</reference>
<evidence type="ECO:0000256" key="2">
    <source>
        <dbReference type="SAM" id="SignalP"/>
    </source>
</evidence>
<dbReference type="RefSeq" id="WP_309653871.1">
    <property type="nucleotide sequence ID" value="NZ_JARWAK010000017.1"/>
</dbReference>
<name>A0ABU1G5U2_9GAMM</name>
<evidence type="ECO:0008006" key="5">
    <source>
        <dbReference type="Google" id="ProtNLM"/>
    </source>
</evidence>
<keyword evidence="2" id="KW-0732">Signal</keyword>
<feature type="signal peptide" evidence="2">
    <location>
        <begin position="1"/>
        <end position="19"/>
    </location>
</feature>
<accession>A0ABU1G5U2</accession>
<comment type="caution">
    <text evidence="3">The sequence shown here is derived from an EMBL/GenBank/DDBJ whole genome shotgun (WGS) entry which is preliminary data.</text>
</comment>
<dbReference type="Proteomes" id="UP001264519">
    <property type="component" value="Unassembled WGS sequence"/>
</dbReference>